<feature type="domain" description="K Homology" evidence="3">
    <location>
        <begin position="1"/>
        <end position="63"/>
    </location>
</feature>
<dbReference type="InterPro" id="IPR036612">
    <property type="entry name" value="KH_dom_type_1_sf"/>
</dbReference>
<dbReference type="EnsemblProtists" id="EOD23948">
    <property type="protein sequence ID" value="EOD23948"/>
    <property type="gene ID" value="EMIHUDRAFT_206952"/>
</dbReference>
<keyword evidence="5" id="KW-1185">Reference proteome</keyword>
<proteinExistence type="predicted"/>
<feature type="domain" description="K Homology" evidence="3">
    <location>
        <begin position="113"/>
        <end position="184"/>
    </location>
</feature>
<dbReference type="GO" id="GO:0003723">
    <property type="term" value="F:RNA binding"/>
    <property type="evidence" value="ECO:0007669"/>
    <property type="project" value="UniProtKB-UniRule"/>
</dbReference>
<dbReference type="KEGG" id="ehx:EMIHUDRAFT_206952"/>
<keyword evidence="2" id="KW-0694">RNA-binding</keyword>
<reference evidence="4" key="2">
    <citation type="submission" date="2024-10" db="UniProtKB">
        <authorList>
            <consortium name="EnsemblProtists"/>
        </authorList>
    </citation>
    <scope>IDENTIFICATION</scope>
</reference>
<feature type="domain" description="K Homology" evidence="3">
    <location>
        <begin position="67"/>
        <end position="112"/>
    </location>
</feature>
<keyword evidence="1" id="KW-0677">Repeat</keyword>
<dbReference type="SUPFAM" id="SSF54791">
    <property type="entry name" value="Eukaryotic type KH-domain (KH-domain type I)"/>
    <property type="match status" value="3"/>
</dbReference>
<dbReference type="RefSeq" id="XP_005776377.1">
    <property type="nucleotide sequence ID" value="XM_005776320.1"/>
</dbReference>
<dbReference type="PANTHER" id="PTHR10288">
    <property type="entry name" value="KH DOMAIN CONTAINING RNA BINDING PROTEIN"/>
    <property type="match status" value="1"/>
</dbReference>
<sequence>MSNMHAGTVIGKGGGSVKQMREQSGCKVQIAEQVAGEMERLVSITGAASQVTHASELLVDAAPTEPPSHALKLLLSNNQVGGIIGKKGSTIMQMREESGAMIKVEAAATLTNERVVLVNGVRQALVGRLIGRGGAGIKELREASGATIKIESECVPGTDQRRLIISGTPQQTQVAHSLVQTRLAMGP</sequence>
<dbReference type="SMART" id="SM00322">
    <property type="entry name" value="KH"/>
    <property type="match status" value="3"/>
</dbReference>
<name>A0A0D3JKB3_EMIH1</name>
<evidence type="ECO:0000313" key="5">
    <source>
        <dbReference type="Proteomes" id="UP000013827"/>
    </source>
</evidence>
<accession>A0A0D3JKB3</accession>
<evidence type="ECO:0000259" key="3">
    <source>
        <dbReference type="SMART" id="SM00322"/>
    </source>
</evidence>
<dbReference type="eggNOG" id="KOG2190">
    <property type="taxonomic scope" value="Eukaryota"/>
</dbReference>
<dbReference type="PROSITE" id="PS50084">
    <property type="entry name" value="KH_TYPE_1"/>
    <property type="match status" value="3"/>
</dbReference>
<dbReference type="Pfam" id="PF00013">
    <property type="entry name" value="KH_1"/>
    <property type="match status" value="2"/>
</dbReference>
<organism evidence="4 5">
    <name type="scientific">Emiliania huxleyi (strain CCMP1516)</name>
    <dbReference type="NCBI Taxonomy" id="280463"/>
    <lineage>
        <taxon>Eukaryota</taxon>
        <taxon>Haptista</taxon>
        <taxon>Haptophyta</taxon>
        <taxon>Prymnesiophyceae</taxon>
        <taxon>Isochrysidales</taxon>
        <taxon>Noelaerhabdaceae</taxon>
        <taxon>Emiliania</taxon>
    </lineage>
</organism>
<dbReference type="InterPro" id="IPR004087">
    <property type="entry name" value="KH_dom"/>
</dbReference>
<dbReference type="AlphaFoldDB" id="A0A0D3JKB3"/>
<dbReference type="PaxDb" id="2903-EOD23948"/>
<evidence type="ECO:0000256" key="1">
    <source>
        <dbReference type="ARBA" id="ARBA00022737"/>
    </source>
</evidence>
<dbReference type="Gene3D" id="3.30.1370.10">
    <property type="entry name" value="K Homology domain, type 1"/>
    <property type="match status" value="3"/>
</dbReference>
<dbReference type="HOGENOM" id="CLU_1450191_0_0_1"/>
<dbReference type="OMA" id="TERSYFP"/>
<reference evidence="5" key="1">
    <citation type="journal article" date="2013" name="Nature">
        <title>Pan genome of the phytoplankton Emiliania underpins its global distribution.</title>
        <authorList>
            <person name="Read B.A."/>
            <person name="Kegel J."/>
            <person name="Klute M.J."/>
            <person name="Kuo A."/>
            <person name="Lefebvre S.C."/>
            <person name="Maumus F."/>
            <person name="Mayer C."/>
            <person name="Miller J."/>
            <person name="Monier A."/>
            <person name="Salamov A."/>
            <person name="Young J."/>
            <person name="Aguilar M."/>
            <person name="Claverie J.M."/>
            <person name="Frickenhaus S."/>
            <person name="Gonzalez K."/>
            <person name="Herman E.K."/>
            <person name="Lin Y.C."/>
            <person name="Napier J."/>
            <person name="Ogata H."/>
            <person name="Sarno A.F."/>
            <person name="Shmutz J."/>
            <person name="Schroeder D."/>
            <person name="de Vargas C."/>
            <person name="Verret F."/>
            <person name="von Dassow P."/>
            <person name="Valentin K."/>
            <person name="Van de Peer Y."/>
            <person name="Wheeler G."/>
            <person name="Dacks J.B."/>
            <person name="Delwiche C.F."/>
            <person name="Dyhrman S.T."/>
            <person name="Glockner G."/>
            <person name="John U."/>
            <person name="Richards T."/>
            <person name="Worden A.Z."/>
            <person name="Zhang X."/>
            <person name="Grigoriev I.V."/>
            <person name="Allen A.E."/>
            <person name="Bidle K."/>
            <person name="Borodovsky M."/>
            <person name="Bowler C."/>
            <person name="Brownlee C."/>
            <person name="Cock J.M."/>
            <person name="Elias M."/>
            <person name="Gladyshev V.N."/>
            <person name="Groth M."/>
            <person name="Guda C."/>
            <person name="Hadaegh A."/>
            <person name="Iglesias-Rodriguez M.D."/>
            <person name="Jenkins J."/>
            <person name="Jones B.M."/>
            <person name="Lawson T."/>
            <person name="Leese F."/>
            <person name="Lindquist E."/>
            <person name="Lobanov A."/>
            <person name="Lomsadze A."/>
            <person name="Malik S.B."/>
            <person name="Marsh M.E."/>
            <person name="Mackinder L."/>
            <person name="Mock T."/>
            <person name="Mueller-Roeber B."/>
            <person name="Pagarete A."/>
            <person name="Parker M."/>
            <person name="Probert I."/>
            <person name="Quesneville H."/>
            <person name="Raines C."/>
            <person name="Rensing S.A."/>
            <person name="Riano-Pachon D.M."/>
            <person name="Richier S."/>
            <person name="Rokitta S."/>
            <person name="Shiraiwa Y."/>
            <person name="Soanes D.M."/>
            <person name="van der Giezen M."/>
            <person name="Wahlund T.M."/>
            <person name="Williams B."/>
            <person name="Wilson W."/>
            <person name="Wolfe G."/>
            <person name="Wurch L.L."/>
        </authorList>
    </citation>
    <scope>NUCLEOTIDE SEQUENCE</scope>
</reference>
<evidence type="ECO:0000256" key="2">
    <source>
        <dbReference type="PROSITE-ProRule" id="PRU00117"/>
    </source>
</evidence>
<evidence type="ECO:0000313" key="4">
    <source>
        <dbReference type="EnsemblProtists" id="EOD23948"/>
    </source>
</evidence>
<dbReference type="GeneID" id="17269494"/>
<dbReference type="Proteomes" id="UP000013827">
    <property type="component" value="Unassembled WGS sequence"/>
</dbReference>
<dbReference type="InterPro" id="IPR004088">
    <property type="entry name" value="KH_dom_type_1"/>
</dbReference>
<protein>
    <recommendedName>
        <fullName evidence="3">K Homology domain-containing protein</fullName>
    </recommendedName>
</protein>